<evidence type="ECO:0000313" key="3">
    <source>
        <dbReference type="Proteomes" id="UP000559182"/>
    </source>
</evidence>
<feature type="region of interest" description="Disordered" evidence="1">
    <location>
        <begin position="571"/>
        <end position="600"/>
    </location>
</feature>
<evidence type="ECO:0000313" key="2">
    <source>
        <dbReference type="EMBL" id="MBB2891918.1"/>
    </source>
</evidence>
<evidence type="ECO:0000256" key="1">
    <source>
        <dbReference type="SAM" id="MobiDB-lite"/>
    </source>
</evidence>
<keyword evidence="3" id="KW-1185">Reference proteome</keyword>
<comment type="caution">
    <text evidence="2">The sequence shown here is derived from an EMBL/GenBank/DDBJ whole genome shotgun (WGS) entry which is preliminary data.</text>
</comment>
<organism evidence="2 3">
    <name type="scientific">Flexivirga oryzae</name>
    <dbReference type="NCBI Taxonomy" id="1794944"/>
    <lineage>
        <taxon>Bacteria</taxon>
        <taxon>Bacillati</taxon>
        <taxon>Actinomycetota</taxon>
        <taxon>Actinomycetes</taxon>
        <taxon>Micrococcales</taxon>
        <taxon>Dermacoccaceae</taxon>
        <taxon>Flexivirga</taxon>
    </lineage>
</organism>
<protein>
    <submittedName>
        <fullName evidence="2">Uncharacterized protein</fullName>
    </submittedName>
</protein>
<proteinExistence type="predicted"/>
<feature type="compositionally biased region" description="Gly residues" evidence="1">
    <location>
        <begin position="589"/>
        <end position="599"/>
    </location>
</feature>
<gene>
    <name evidence="2" type="ORF">FHU39_001902</name>
</gene>
<dbReference type="AlphaFoldDB" id="A0A839N2H5"/>
<accession>A0A839N2H5</accession>
<name>A0A839N2H5_9MICO</name>
<dbReference type="Proteomes" id="UP000559182">
    <property type="component" value="Unassembled WGS sequence"/>
</dbReference>
<dbReference type="EMBL" id="JACHVQ010000001">
    <property type="protein sequence ID" value="MBB2891918.1"/>
    <property type="molecule type" value="Genomic_DNA"/>
</dbReference>
<sequence length="676" mass="72848">MDSDIAGSAYVDADGQFHWSAAANLYDATDQGRNWERTFTNTDLGAVTTGLSTSPQTTTLLQDDSHPDLAGSICYQLDSRTDSSGKKIMPSPYNDDHCDIVGVWIDPSTKTWYAVVNDEFEFDPLNSDTSLTEAQRLSTGIHSNRILVATSTDKGATWQSKGAIVTAPNEPDGYLTQSDYPGNTWSYGESGTRLFIDHSTGYFYLYYDYQVRKKSNQNSSIAQWNAAARAPISGKMAPGTWNKFYDGSWTQPGIGGLDGSVNTPGGLSPLYTPSTDTVAWTGTGTSGQSLHYTNHTLAYQGPPTGTRDFDVQANGKTYTIDYFGATIKDADGNSVPSLTYVDPGIGYTNTFEITKDSNGNNQIVFSQYSPSGQASNAPVALHSGVTIYLDEANGSIFMPRPLDAWAISYNTDSQRYQAFGYDGYLLQNTDLSKMNDWTTVAYAPVSSGYMTTLDYGSMTNQNITTRSFYAVSDLNGHVDRITPAAHQAGQTTFTLHRPITDSNGNTVKSSSSYELQIGGDSVQDANYGTWKVVPVMDSFDSRYETGIYKIENTATGKYLTVDGSTIQQRRSWGAGEATGPEEANFDPSGNGGLGSGGGTDQWYLLPQASNTATTLSSSSSAAAQAAADGSLTSVGQYVLVNRDSNLALTVQSDGTFKLEPIGFRQTDQRAQLVPTA</sequence>
<reference evidence="2 3" key="1">
    <citation type="submission" date="2020-08" db="EMBL/GenBank/DDBJ databases">
        <title>Sequencing the genomes of 1000 actinobacteria strains.</title>
        <authorList>
            <person name="Klenk H.-P."/>
        </authorList>
    </citation>
    <scope>NUCLEOTIDE SEQUENCE [LARGE SCALE GENOMIC DNA]</scope>
    <source>
        <strain evidence="2 3">DSM 105369</strain>
    </source>
</reference>
<dbReference type="RefSeq" id="WP_183320117.1">
    <property type="nucleotide sequence ID" value="NZ_JACHVQ010000001.1"/>
</dbReference>